<feature type="domain" description="Leucine-rich repeat-containing N-terminal plant-type" evidence="12">
    <location>
        <begin position="34"/>
        <end position="69"/>
    </location>
</feature>
<evidence type="ECO:0000256" key="2">
    <source>
        <dbReference type="ARBA" id="ARBA00004196"/>
    </source>
</evidence>
<sequence length="649" mass="69998">MEATTSNSRVFLISSLFSFLLFSPSSAAVLCNLSDRNALLQMAKDLSITDWDPNTTPDCCSIWFGVGCNTEGRVTSLTYNLHGTAVQEAQRLPASIGGLPFLETLNLFGNLTGTIPDSIVNLTSLQSLQLATGLTGSIPYSIGRLKRLTYLGLSSNSFTGSIPPTLGQLTSLSYLDLSGNSLSGAIPPTLGRLTGLDRLGLSSNQLTGPIPASLSRLTKISRFDLRANQLSGPIPASFGAFNNPKMLLFLAGNRLSGPVPRSLGEAKVNFLELSSNRLTGDASFLFGRNKTWLETLDIGSNRFKFDISNVEFPLGLRTLFIENNEIYGSLPKQLGQLPLEIRGLDVSNNRLCGRIPTGRRLKLMSPEAFANNTCLCGIPLPPCNLSPLFALFVPLLIAKDLSITDWDPNTTPDCCDIWFGVGCDTNGRVNSLFYHLDETEVQQQLPASLGGLSFLETLHIQGNLTGTIPDSIVNLVNLQSLQLYVGLSGPIPNFLSRLAKLTSPDFSLNSFTALRSNPESLGRLTRLDYLDLSSNFLTGPIPASLSHLSNISRLDLRVNQLTGSIPASFGSFKNPKMFLFLSGNQLSGPVPRSLGQAKLGQLPLDLRGLDVSNNHLCGRIPTGRRLKHISPDAFANNTCLCGIPLPPCK</sequence>
<comment type="subcellular location">
    <subcellularLocation>
        <location evidence="2">Cell envelope</location>
    </subcellularLocation>
    <subcellularLocation>
        <location evidence="1">Membrane</location>
        <topology evidence="1">Single-pass membrane protein</topology>
    </subcellularLocation>
</comment>
<accession>A0A9Q1KTE2</accession>
<evidence type="ECO:0000256" key="3">
    <source>
        <dbReference type="ARBA" id="ARBA00022614"/>
    </source>
</evidence>
<name>A0A9Q1KTE2_9CARY</name>
<proteinExistence type="inferred from homology"/>
<dbReference type="Gene3D" id="3.80.10.10">
    <property type="entry name" value="Ribonuclease Inhibitor"/>
    <property type="match status" value="4"/>
</dbReference>
<keyword evidence="5 11" id="KW-0732">Signal</keyword>
<evidence type="ECO:0000256" key="7">
    <source>
        <dbReference type="ARBA" id="ARBA00022989"/>
    </source>
</evidence>
<protein>
    <recommendedName>
        <fullName evidence="12">Leucine-rich repeat-containing N-terminal plant-type domain-containing protein</fullName>
    </recommendedName>
</protein>
<dbReference type="Pfam" id="PF00560">
    <property type="entry name" value="LRR_1"/>
    <property type="match status" value="5"/>
</dbReference>
<dbReference type="InterPro" id="IPR013210">
    <property type="entry name" value="LRR_N_plant-typ"/>
</dbReference>
<dbReference type="Proteomes" id="UP001153076">
    <property type="component" value="Unassembled WGS sequence"/>
</dbReference>
<evidence type="ECO:0000256" key="4">
    <source>
        <dbReference type="ARBA" id="ARBA00022692"/>
    </source>
</evidence>
<keyword evidence="4" id="KW-0812">Transmembrane</keyword>
<dbReference type="FunFam" id="3.80.10.10:FF:000383">
    <property type="entry name" value="Leucine-rich repeat receptor protein kinase EMS1"/>
    <property type="match status" value="1"/>
</dbReference>
<evidence type="ECO:0000256" key="11">
    <source>
        <dbReference type="SAM" id="SignalP"/>
    </source>
</evidence>
<evidence type="ECO:0000256" key="5">
    <source>
        <dbReference type="ARBA" id="ARBA00022729"/>
    </source>
</evidence>
<evidence type="ECO:0000256" key="10">
    <source>
        <dbReference type="ARBA" id="ARBA00038043"/>
    </source>
</evidence>
<evidence type="ECO:0000256" key="8">
    <source>
        <dbReference type="ARBA" id="ARBA00023136"/>
    </source>
</evidence>
<dbReference type="OrthoDB" id="1074291at2759"/>
<evidence type="ECO:0000259" key="12">
    <source>
        <dbReference type="Pfam" id="PF08263"/>
    </source>
</evidence>
<evidence type="ECO:0000256" key="9">
    <source>
        <dbReference type="ARBA" id="ARBA00023180"/>
    </source>
</evidence>
<keyword evidence="3" id="KW-0433">Leucine-rich repeat</keyword>
<gene>
    <name evidence="13" type="ORF">Cgig2_012135</name>
</gene>
<dbReference type="PRINTS" id="PR00019">
    <property type="entry name" value="LEURICHRPT"/>
</dbReference>
<dbReference type="Pfam" id="PF08263">
    <property type="entry name" value="LRRNT_2"/>
    <property type="match status" value="2"/>
</dbReference>
<evidence type="ECO:0000256" key="6">
    <source>
        <dbReference type="ARBA" id="ARBA00022737"/>
    </source>
</evidence>
<keyword evidence="7" id="KW-1133">Transmembrane helix</keyword>
<comment type="similarity">
    <text evidence="10">Belongs to the polygalacturonase-inhibiting protein family.</text>
</comment>
<dbReference type="InterPro" id="IPR051848">
    <property type="entry name" value="PGIP"/>
</dbReference>
<feature type="chain" id="PRO_5040206473" description="Leucine-rich repeat-containing N-terminal plant-type domain-containing protein" evidence="11">
    <location>
        <begin position="28"/>
        <end position="649"/>
    </location>
</feature>
<dbReference type="FunFam" id="3.80.10.10:FF:000233">
    <property type="entry name" value="Leucine-rich repeat receptor-like protein kinase TDR"/>
    <property type="match status" value="1"/>
</dbReference>
<keyword evidence="8" id="KW-0472">Membrane</keyword>
<dbReference type="SUPFAM" id="SSF52058">
    <property type="entry name" value="L domain-like"/>
    <property type="match status" value="3"/>
</dbReference>
<evidence type="ECO:0000256" key="1">
    <source>
        <dbReference type="ARBA" id="ARBA00004167"/>
    </source>
</evidence>
<dbReference type="GO" id="GO:0009791">
    <property type="term" value="P:post-embryonic development"/>
    <property type="evidence" value="ECO:0007669"/>
    <property type="project" value="UniProtKB-ARBA"/>
</dbReference>
<feature type="domain" description="Leucine-rich repeat-containing N-terminal plant-type" evidence="12">
    <location>
        <begin position="403"/>
        <end position="424"/>
    </location>
</feature>
<organism evidence="13 14">
    <name type="scientific">Carnegiea gigantea</name>
    <dbReference type="NCBI Taxonomy" id="171969"/>
    <lineage>
        <taxon>Eukaryota</taxon>
        <taxon>Viridiplantae</taxon>
        <taxon>Streptophyta</taxon>
        <taxon>Embryophyta</taxon>
        <taxon>Tracheophyta</taxon>
        <taxon>Spermatophyta</taxon>
        <taxon>Magnoliopsida</taxon>
        <taxon>eudicotyledons</taxon>
        <taxon>Gunneridae</taxon>
        <taxon>Pentapetalae</taxon>
        <taxon>Caryophyllales</taxon>
        <taxon>Cactineae</taxon>
        <taxon>Cactaceae</taxon>
        <taxon>Cactoideae</taxon>
        <taxon>Echinocereeae</taxon>
        <taxon>Carnegiea</taxon>
    </lineage>
</organism>
<keyword evidence="14" id="KW-1185">Reference proteome</keyword>
<evidence type="ECO:0000313" key="13">
    <source>
        <dbReference type="EMBL" id="KAJ8448491.1"/>
    </source>
</evidence>
<evidence type="ECO:0000313" key="14">
    <source>
        <dbReference type="Proteomes" id="UP001153076"/>
    </source>
</evidence>
<dbReference type="PANTHER" id="PTHR48059:SF37">
    <property type="entry name" value="LEUCINE-RICH REPEAT PROTEIN FLOR 1-LIKE"/>
    <property type="match status" value="1"/>
</dbReference>
<comment type="caution">
    <text evidence="13">The sequence shown here is derived from an EMBL/GenBank/DDBJ whole genome shotgun (WGS) entry which is preliminary data.</text>
</comment>
<keyword evidence="9" id="KW-0325">Glycoprotein</keyword>
<dbReference type="EMBL" id="JAKOGI010000029">
    <property type="protein sequence ID" value="KAJ8448491.1"/>
    <property type="molecule type" value="Genomic_DNA"/>
</dbReference>
<dbReference type="AlphaFoldDB" id="A0A9Q1KTE2"/>
<dbReference type="PANTHER" id="PTHR48059">
    <property type="entry name" value="POLYGALACTURONASE INHIBITOR 1"/>
    <property type="match status" value="1"/>
</dbReference>
<dbReference type="GO" id="GO:0016020">
    <property type="term" value="C:membrane"/>
    <property type="evidence" value="ECO:0007669"/>
    <property type="project" value="UniProtKB-SubCell"/>
</dbReference>
<dbReference type="InterPro" id="IPR032675">
    <property type="entry name" value="LRR_dom_sf"/>
</dbReference>
<keyword evidence="6" id="KW-0677">Repeat</keyword>
<reference evidence="13" key="1">
    <citation type="submission" date="2022-04" db="EMBL/GenBank/DDBJ databases">
        <title>Carnegiea gigantea Genome sequencing and assembly v2.</title>
        <authorList>
            <person name="Copetti D."/>
            <person name="Sanderson M.J."/>
            <person name="Burquez A."/>
            <person name="Wojciechowski M.F."/>
        </authorList>
    </citation>
    <scope>NUCLEOTIDE SEQUENCE</scope>
    <source>
        <strain evidence="13">SGP5-SGP5p</strain>
        <tissue evidence="13">Aerial part</tissue>
    </source>
</reference>
<feature type="signal peptide" evidence="11">
    <location>
        <begin position="1"/>
        <end position="27"/>
    </location>
</feature>
<dbReference type="InterPro" id="IPR001611">
    <property type="entry name" value="Leu-rich_rpt"/>
</dbReference>